<dbReference type="EMBL" id="UZAM01007481">
    <property type="protein sequence ID" value="VDO99408.1"/>
    <property type="molecule type" value="Genomic_DNA"/>
</dbReference>
<sequence length="66" mass="7271">MAPTPSPVLTYAVRTHALNQARRNRLSCPRPLRTRSPVAAGGMLLTVVLWRSLAISTNRTVSCRVQ</sequence>
<gene>
    <name evidence="1" type="ORF">SBAD_LOCUS2928</name>
</gene>
<keyword evidence="2" id="KW-1185">Reference proteome</keyword>
<dbReference type="AlphaFoldDB" id="A0A183IH33"/>
<evidence type="ECO:0000313" key="1">
    <source>
        <dbReference type="EMBL" id="VDO99408.1"/>
    </source>
</evidence>
<reference evidence="1 2" key="2">
    <citation type="submission" date="2018-11" db="EMBL/GenBank/DDBJ databases">
        <authorList>
            <consortium name="Pathogen Informatics"/>
        </authorList>
    </citation>
    <scope>NUCLEOTIDE SEQUENCE [LARGE SCALE GENOMIC DNA]</scope>
</reference>
<evidence type="ECO:0000313" key="3">
    <source>
        <dbReference type="WBParaSite" id="SBAD_0000306701-mRNA-1"/>
    </source>
</evidence>
<dbReference type="WBParaSite" id="SBAD_0000306701-mRNA-1">
    <property type="protein sequence ID" value="SBAD_0000306701-mRNA-1"/>
    <property type="gene ID" value="SBAD_0000306701"/>
</dbReference>
<accession>A0A183IH33</accession>
<dbReference type="Proteomes" id="UP000270296">
    <property type="component" value="Unassembled WGS sequence"/>
</dbReference>
<name>A0A183IH33_9BILA</name>
<proteinExistence type="predicted"/>
<organism evidence="3">
    <name type="scientific">Soboliphyme baturini</name>
    <dbReference type="NCBI Taxonomy" id="241478"/>
    <lineage>
        <taxon>Eukaryota</taxon>
        <taxon>Metazoa</taxon>
        <taxon>Ecdysozoa</taxon>
        <taxon>Nematoda</taxon>
        <taxon>Enoplea</taxon>
        <taxon>Dorylaimia</taxon>
        <taxon>Dioctophymatida</taxon>
        <taxon>Dioctophymatoidea</taxon>
        <taxon>Soboliphymatidae</taxon>
        <taxon>Soboliphyme</taxon>
    </lineage>
</organism>
<evidence type="ECO:0000313" key="2">
    <source>
        <dbReference type="Proteomes" id="UP000270296"/>
    </source>
</evidence>
<protein>
    <submittedName>
        <fullName evidence="1 3">Uncharacterized protein</fullName>
    </submittedName>
</protein>
<reference evidence="3" key="1">
    <citation type="submission" date="2016-06" db="UniProtKB">
        <authorList>
            <consortium name="WormBaseParasite"/>
        </authorList>
    </citation>
    <scope>IDENTIFICATION</scope>
</reference>